<dbReference type="InterPro" id="IPR045161">
    <property type="entry name" value="Utp18"/>
</dbReference>
<name>A0A0C9RKM3_9HYME</name>
<accession>A0A0C9RKM3</accession>
<reference evidence="9" key="1">
    <citation type="submission" date="2015-01" db="EMBL/GenBank/DDBJ databases">
        <title>Transcriptome Assembly of Fopius arisanus.</title>
        <authorList>
            <person name="Geib S."/>
        </authorList>
    </citation>
    <scope>NUCLEOTIDE SEQUENCE</scope>
</reference>
<dbReference type="GO" id="GO:0034388">
    <property type="term" value="C:Pwp2p-containing subcomplex of 90S preribosome"/>
    <property type="evidence" value="ECO:0007669"/>
    <property type="project" value="TreeGrafter"/>
</dbReference>
<dbReference type="GO" id="GO:0006364">
    <property type="term" value="P:rRNA processing"/>
    <property type="evidence" value="ECO:0007669"/>
    <property type="project" value="UniProtKB-KW"/>
</dbReference>
<dbReference type="InterPro" id="IPR036322">
    <property type="entry name" value="WD40_repeat_dom_sf"/>
</dbReference>
<gene>
    <name evidence="9" type="primary">Utp18_0</name>
    <name evidence="10" type="synonym">Utp18_1</name>
    <name evidence="9" type="ORF">g.15989</name>
    <name evidence="10" type="ORF">g.15994</name>
</gene>
<dbReference type="PANTHER" id="PTHR18359">
    <property type="entry name" value="WD-REPEAT PROTEIN-RELATED"/>
    <property type="match status" value="1"/>
</dbReference>
<dbReference type="Pfam" id="PF00400">
    <property type="entry name" value="WD40"/>
    <property type="match status" value="1"/>
</dbReference>
<comment type="subcellular location">
    <subcellularLocation>
        <location evidence="1">Nucleus</location>
        <location evidence="1">Nucleolus</location>
    </subcellularLocation>
</comment>
<organism evidence="9">
    <name type="scientific">Fopius arisanus</name>
    <dbReference type="NCBI Taxonomy" id="64838"/>
    <lineage>
        <taxon>Eukaryota</taxon>
        <taxon>Metazoa</taxon>
        <taxon>Ecdysozoa</taxon>
        <taxon>Arthropoda</taxon>
        <taxon>Hexapoda</taxon>
        <taxon>Insecta</taxon>
        <taxon>Pterygota</taxon>
        <taxon>Neoptera</taxon>
        <taxon>Endopterygota</taxon>
        <taxon>Hymenoptera</taxon>
        <taxon>Apocrita</taxon>
        <taxon>Ichneumonoidea</taxon>
        <taxon>Braconidae</taxon>
        <taxon>Opiinae</taxon>
        <taxon>Fopius</taxon>
    </lineage>
</organism>
<dbReference type="EMBL" id="GBYB01013818">
    <property type="protein sequence ID" value="JAG83585.1"/>
    <property type="molecule type" value="Transcribed_RNA"/>
</dbReference>
<keyword evidence="4" id="KW-0677">Repeat</keyword>
<feature type="repeat" description="WD" evidence="7">
    <location>
        <begin position="344"/>
        <end position="376"/>
    </location>
</feature>
<dbReference type="Gene3D" id="2.130.10.10">
    <property type="entry name" value="YVTN repeat-like/Quinoprotein amine dehydrogenase"/>
    <property type="match status" value="1"/>
</dbReference>
<feature type="region of interest" description="Disordered" evidence="8">
    <location>
        <begin position="1"/>
        <end position="119"/>
    </location>
</feature>
<dbReference type="SUPFAM" id="SSF50978">
    <property type="entry name" value="WD40 repeat-like"/>
    <property type="match status" value="1"/>
</dbReference>
<dbReference type="GO" id="GO:0032040">
    <property type="term" value="C:small-subunit processome"/>
    <property type="evidence" value="ECO:0007669"/>
    <property type="project" value="TreeGrafter"/>
</dbReference>
<evidence type="ECO:0000313" key="9">
    <source>
        <dbReference type="EMBL" id="JAG83584.1"/>
    </source>
</evidence>
<evidence type="ECO:0000256" key="7">
    <source>
        <dbReference type="PROSITE-ProRule" id="PRU00221"/>
    </source>
</evidence>
<keyword evidence="2" id="KW-0698">rRNA processing</keyword>
<dbReference type="AlphaFoldDB" id="A0A0C9RKM3"/>
<evidence type="ECO:0000256" key="2">
    <source>
        <dbReference type="ARBA" id="ARBA00022552"/>
    </source>
</evidence>
<keyword evidence="5" id="KW-0539">Nucleus</keyword>
<comment type="similarity">
    <text evidence="6">Belongs to the WD repeat UTP18 family.</text>
</comment>
<feature type="compositionally biased region" description="Acidic residues" evidence="8">
    <location>
        <begin position="86"/>
        <end position="107"/>
    </location>
</feature>
<sequence length="512" mass="57340">MMSTSGPPVKRHKLQYDSEEEARLERVVFGDGQDVIEKLLEEDEEEENEIVDDEDEDSEKEENTSEEEAEESEEETPAGELQEFSGESEDEADDTESSGAESDEVEESGAAWVDPDDKTYKLNDVANPRLHIKHRPETYLQEYLQNKFTKLVGTPKWAEIKSQEEGDSDSEHEVLKHSNHLASLKTKKLAKGVIEIKALKNINSETQNEGPFVTNLRFHQTSTVAFATGLAGVVSIFQIDGKENKKLQSIRFDKFPVDCARFLKDGTEIVLGSKYKNYCQIYDLMSGKTYKAQLPHTVTNAKKFEVSPDGKIMAVAGRTGEIYLLSGLTKELIATIKMNSKCNTLAFTPDSKTLITHGNSEEIYVWDMKSRRCIHRAVDDGCLASGAIAVSPSGQFLATGSKQGVVNVYDTKNVLESRLPQPLKIVLNLVTPISALRFNPTSEILAMASLHKENAFRMLHLPSLNVFSNFPTFQTVMHNPLDIDFSPNSGYMGITNNKNNAYLYRLKHYGNY</sequence>
<dbReference type="InterPro" id="IPR001680">
    <property type="entry name" value="WD40_rpt"/>
</dbReference>
<evidence type="ECO:0000256" key="6">
    <source>
        <dbReference type="ARBA" id="ARBA00025767"/>
    </source>
</evidence>
<feature type="compositionally biased region" description="Acidic residues" evidence="8">
    <location>
        <begin position="40"/>
        <end position="77"/>
    </location>
</feature>
<evidence type="ECO:0000313" key="10">
    <source>
        <dbReference type="EMBL" id="JAG83585.1"/>
    </source>
</evidence>
<dbReference type="PROSITE" id="PS50082">
    <property type="entry name" value="WD_REPEATS_2"/>
    <property type="match status" value="1"/>
</dbReference>
<evidence type="ECO:0000256" key="1">
    <source>
        <dbReference type="ARBA" id="ARBA00004604"/>
    </source>
</evidence>
<evidence type="ECO:0000256" key="8">
    <source>
        <dbReference type="SAM" id="MobiDB-lite"/>
    </source>
</evidence>
<dbReference type="SMART" id="SM00320">
    <property type="entry name" value="WD40"/>
    <property type="match status" value="5"/>
</dbReference>
<keyword evidence="3 7" id="KW-0853">WD repeat</keyword>
<dbReference type="InterPro" id="IPR015943">
    <property type="entry name" value="WD40/YVTN_repeat-like_dom_sf"/>
</dbReference>
<dbReference type="EMBL" id="GBYB01013817">
    <property type="protein sequence ID" value="JAG83584.1"/>
    <property type="molecule type" value="Transcribed_RNA"/>
</dbReference>
<protein>
    <submittedName>
        <fullName evidence="9">Utp18_0 protein</fullName>
    </submittedName>
    <submittedName>
        <fullName evidence="10">Utp18_1 protein</fullName>
    </submittedName>
</protein>
<evidence type="ECO:0000256" key="5">
    <source>
        <dbReference type="ARBA" id="ARBA00023242"/>
    </source>
</evidence>
<dbReference type="PANTHER" id="PTHR18359:SF0">
    <property type="entry name" value="U3 SMALL NUCLEOLAR RNA-ASSOCIATED PROTEIN 18 HOMOLOG"/>
    <property type="match status" value="1"/>
</dbReference>
<evidence type="ECO:0000256" key="4">
    <source>
        <dbReference type="ARBA" id="ARBA00022737"/>
    </source>
</evidence>
<proteinExistence type="inferred from homology"/>
<evidence type="ECO:0000256" key="3">
    <source>
        <dbReference type="ARBA" id="ARBA00022574"/>
    </source>
</evidence>